<evidence type="ECO:0000313" key="9">
    <source>
        <dbReference type="Proteomes" id="UP000184386"/>
    </source>
</evidence>
<feature type="domain" description="F5/8 type C" evidence="7">
    <location>
        <begin position="1143"/>
        <end position="1283"/>
    </location>
</feature>
<dbReference type="EMBL" id="FRAC01000013">
    <property type="protein sequence ID" value="SHK54338.1"/>
    <property type="molecule type" value="Genomic_DNA"/>
</dbReference>
<proteinExistence type="predicted"/>
<keyword evidence="1 6" id="KW-0732">Signal</keyword>
<evidence type="ECO:0000256" key="4">
    <source>
        <dbReference type="ARBA" id="ARBA00023295"/>
    </source>
</evidence>
<gene>
    <name evidence="8" type="ORF">SAMN02745136_02731</name>
</gene>
<dbReference type="GO" id="GO:0030245">
    <property type="term" value="P:cellulose catabolic process"/>
    <property type="evidence" value="ECO:0007669"/>
    <property type="project" value="UniProtKB-KW"/>
</dbReference>
<dbReference type="InterPro" id="IPR000421">
    <property type="entry name" value="FA58C"/>
</dbReference>
<dbReference type="PROSITE" id="PS50022">
    <property type="entry name" value="FA58C_3"/>
    <property type="match status" value="2"/>
</dbReference>
<dbReference type="GO" id="GO:0016798">
    <property type="term" value="F:hydrolase activity, acting on glycosyl bonds"/>
    <property type="evidence" value="ECO:0007669"/>
    <property type="project" value="UniProtKB-KW"/>
</dbReference>
<dbReference type="InterPro" id="IPR011081">
    <property type="entry name" value="Big_4"/>
</dbReference>
<dbReference type="Gene3D" id="2.60.40.1080">
    <property type="match status" value="3"/>
</dbReference>
<evidence type="ECO:0000256" key="5">
    <source>
        <dbReference type="ARBA" id="ARBA00023326"/>
    </source>
</evidence>
<feature type="chain" id="PRO_5038566206" evidence="6">
    <location>
        <begin position="21"/>
        <end position="2019"/>
    </location>
</feature>
<dbReference type="InterPro" id="IPR005102">
    <property type="entry name" value="Carbo-bd_X2"/>
</dbReference>
<dbReference type="Pfam" id="PF07532">
    <property type="entry name" value="Big_4"/>
    <property type="match status" value="1"/>
</dbReference>
<dbReference type="InterPro" id="IPR014756">
    <property type="entry name" value="Ig_E-set"/>
</dbReference>
<dbReference type="Pfam" id="PF00754">
    <property type="entry name" value="F5_F8_type_C"/>
    <property type="match status" value="2"/>
</dbReference>
<evidence type="ECO:0000256" key="6">
    <source>
        <dbReference type="SAM" id="SignalP"/>
    </source>
</evidence>
<keyword evidence="4" id="KW-0378">Hydrolase</keyword>
<keyword evidence="3" id="KW-0119">Carbohydrate metabolism</keyword>
<evidence type="ECO:0000256" key="2">
    <source>
        <dbReference type="ARBA" id="ARBA00023001"/>
    </source>
</evidence>
<dbReference type="SMART" id="SM00635">
    <property type="entry name" value="BID_2"/>
    <property type="match status" value="3"/>
</dbReference>
<dbReference type="InterPro" id="IPR008964">
    <property type="entry name" value="Invasin/intimin_cell_adhesion"/>
</dbReference>
<evidence type="ECO:0000313" key="8">
    <source>
        <dbReference type="EMBL" id="SHK54338.1"/>
    </source>
</evidence>
<keyword evidence="2" id="KW-0136">Cellulose degradation</keyword>
<dbReference type="Gene3D" id="1.20.1270.70">
    <property type="entry name" value="Designed single chain three-helix bundle"/>
    <property type="match status" value="1"/>
</dbReference>
<name>A0A1M6TC41_9FIRM</name>
<keyword evidence="4" id="KW-0326">Glycosidase</keyword>
<sequence length="2019" mass="220112">MKLKKWVSGVLCFTMLFSLQTPGLSTRVDAAPGAEKAATIGTVDLTGDQAFDSDSVMNNDDDQWRWLSYPESRMVTNYGKRSEKAKYDGGMNLNVAFAVNGFQTKDSMHKIQMGPKGGAVSDYQTLKTAWYPYKLTADATYSKGSLHMDEFFADKNTFVRLISVKDAAEAQLKMSAKISGISLQEDGTLLVEQKDYWLVYKLMLLNDTTNVSKLLKPVVNGEDWSVLIPFDTDTANVAFSMTLLPKNAGSNSASKALELAGETMKVGNRLSDKLQATKTFWDGKLAKVPAPTVWGVTGNASNASVSAEKHRRSFYAAWAFQYQNIVEPTPEKGYPYYQVTLGKASTWAHGAASAPNSCSWESFFNIQELSLVEPEIAWDAVKGFIYNIDENGILDGECLPSQKAHTVWVCYSNLLQKGIDKKDELEDLYPYIRRYLLWRAENPRWIYGSQNFSDEKDISFVTQWFSDVNYAVKICEALGKYDDIAMYENLKTQMGENSRDWFFQEYDYATGTGRIMAFRFLNQTGENRYKYSSHDSYQPDALNYVYSSLFADFPKDLTDMLVQSYLNFRNNDAPLLGFDFFKYGDGVHTAYGLMEKELKYPQLKGEWKKFVSAVLCNVVKNVDFAECLRVSGGSAKLEGVEPSSFNATAMIDYTYMLNGLRIDMGELTAIGDATVQKTQNTDVTVYTIKGTKPELPKTVTVANGKGEAMDALAIWPEIPEASYSGEEAQSEFKVEGSIYGTELKVTATVKVYKEDVTIQPVKDSVLAGKVPALPETVAATYDKDGITHNCVVKIKWNELKSEDFAAAGIVKVGGRIEFNQQAVEAQVNVLNGPVIQAADTMEQYQSTKLSVVNQDDTEQEYTNVQWSISNGGYDAVAGISQDGTLLAVKPGEVTVNATVKDANGSSFTASKTIHISEKKVTTFSYGAKVTASNYADDASTPEKAIDENELTWWRGANNDANQWFQIEMKQTIPVNGMKIRWYEGNQPKAIQLLTSEDGVSWNSVYTRSSGISSGRENYSEIIVLNQSVKAKYVKLVSSQAGDNKTGIIEFQVFGSPEITTSASDIAITSGTGDFTITEKGALLQLYANVVPNDVSDGRVVWSLTDINGNATDIAAITPYGAVNPMKNGTVIAVATAADGSGVRASQTITIINQDLVNVALNKSASATTNSSDAYKATDGSLATRWGSAKNAPQNSSFTVDLKGKYEISSIALYFESALPVDFILQYSKDGTVWKEIKQVSGNKEQNLRYTFEPVKADYLRLQALKTTNQEWGFSVWEFEAYGQLFIINKNALQSLYDEVRDLKEEEYTAQSYGSFKIFLAAAEAVLKDEDASQAAVDKAQGDLKSAMDGLVKITGEVSAVIAPANLFFDRNPEKQADASTAITWNDAAKITDIRNAESSIDPANYAVSDSTLTIKKEYLAGLAAGDYTFHVEFDKGNAAALYISVTDTTETAPGSAVLSPASAGFDKNPEYQADVTTTIVWNDATKITDIKNAGNSIAVENYAVSGSSLTIKKEYLSQLSAGSHPLKVEFDAGDAFILLVNIADTTPAPVVSAVITPANTGFDQRYENKADINTSITWNDASVITGITLDGNILGPENYAVDGTRLTIKKEYLTGLGLGDHVLAIVFDKGNAAVLNVKIMNTTAATGSYQEPAPIVTPVKAEPQIAGSDGAAGWDAIVKNISSTEEGKQEKSQVAIDMKKETVLPKEVLSTLKGKDITLKLQMEGYNWVLNGLTITGDNLRDTDLSVTRRENVIPGETVKNTAGENSSLQLQLIHNGEFGFGATLEMNLDKKDKGLIANLFYYDPASKTLLLQGISKIDDNGNTAFAFRHASDYVIVLSKKALIEDELGKITVTPEQKTLYAGGTTGKSAAINLCLPEVIKNAIENGSVESKITYQSGNSKIAAVSDTGKITALKNGTVTVKTIVTVDGRIRTFATKVKVRKAYLETEKKAVTMKTGEKAAFSVKCFGYKKADVVYGTTKKSIVVIAGKSGIATAKSKGIDYVVIKAGDAVARVKVTVK</sequence>
<dbReference type="Pfam" id="PF03442">
    <property type="entry name" value="CBM_X2"/>
    <property type="match status" value="3"/>
</dbReference>
<keyword evidence="5" id="KW-0624">Polysaccharide degradation</keyword>
<evidence type="ECO:0000256" key="3">
    <source>
        <dbReference type="ARBA" id="ARBA00023277"/>
    </source>
</evidence>
<dbReference type="Gene3D" id="2.60.120.260">
    <property type="entry name" value="Galactose-binding domain-like"/>
    <property type="match status" value="2"/>
</dbReference>
<dbReference type="SUPFAM" id="SSF49373">
    <property type="entry name" value="Invasin/intimin cell-adhesion fragments"/>
    <property type="match status" value="1"/>
</dbReference>
<dbReference type="SUPFAM" id="SSF49785">
    <property type="entry name" value="Galactose-binding domain-like"/>
    <property type="match status" value="2"/>
</dbReference>
<organism evidence="8 9">
    <name type="scientific">Anaerocolumna jejuensis DSM 15929</name>
    <dbReference type="NCBI Taxonomy" id="1121322"/>
    <lineage>
        <taxon>Bacteria</taxon>
        <taxon>Bacillati</taxon>
        <taxon>Bacillota</taxon>
        <taxon>Clostridia</taxon>
        <taxon>Lachnospirales</taxon>
        <taxon>Lachnospiraceae</taxon>
        <taxon>Anaerocolumna</taxon>
    </lineage>
</organism>
<dbReference type="Gene3D" id="2.60.40.10">
    <property type="entry name" value="Immunoglobulins"/>
    <property type="match status" value="3"/>
</dbReference>
<dbReference type="Pfam" id="PF02368">
    <property type="entry name" value="Big_2"/>
    <property type="match status" value="1"/>
</dbReference>
<reference evidence="8 9" key="1">
    <citation type="submission" date="2016-11" db="EMBL/GenBank/DDBJ databases">
        <authorList>
            <person name="Jaros S."/>
            <person name="Januszkiewicz K."/>
            <person name="Wedrychowicz H."/>
        </authorList>
    </citation>
    <scope>NUCLEOTIDE SEQUENCE [LARGE SCALE GENOMIC DNA]</scope>
    <source>
        <strain evidence="8 9">DSM 15929</strain>
    </source>
</reference>
<protein>
    <submittedName>
        <fullName evidence="8">Ig-like domain (Group 2)</fullName>
    </submittedName>
</protein>
<keyword evidence="9" id="KW-1185">Reference proteome</keyword>
<dbReference type="Proteomes" id="UP000184386">
    <property type="component" value="Unassembled WGS sequence"/>
</dbReference>
<feature type="signal peptide" evidence="6">
    <location>
        <begin position="1"/>
        <end position="20"/>
    </location>
</feature>
<dbReference type="RefSeq" id="WP_073276818.1">
    <property type="nucleotide sequence ID" value="NZ_FRAC01000013.1"/>
</dbReference>
<feature type="domain" description="F5/8 type C" evidence="7">
    <location>
        <begin position="908"/>
        <end position="1055"/>
    </location>
</feature>
<evidence type="ECO:0000256" key="1">
    <source>
        <dbReference type="ARBA" id="ARBA00022729"/>
    </source>
</evidence>
<accession>A0A1M6TC41</accession>
<dbReference type="InterPro" id="IPR008979">
    <property type="entry name" value="Galactose-bd-like_sf"/>
</dbReference>
<dbReference type="SUPFAM" id="SSF81296">
    <property type="entry name" value="E set domains"/>
    <property type="match status" value="3"/>
</dbReference>
<dbReference type="InterPro" id="IPR003343">
    <property type="entry name" value="Big_2"/>
</dbReference>
<dbReference type="InterPro" id="IPR013783">
    <property type="entry name" value="Ig-like_fold"/>
</dbReference>
<evidence type="ECO:0000259" key="7">
    <source>
        <dbReference type="PROSITE" id="PS50022"/>
    </source>
</evidence>
<dbReference type="STRING" id="1121322.SAMN02745136_02731"/>